<sequence length="227" mass="24680">MTNRSVWIIIPAYNEGTVIHSTVIDALSVFSNIIVVDDCSSDESAGIAKAAGAHVCRHPINLGQGAALQTGITYSLSKGATHLVTFDADGQHSIRDALEMVEVLDRENVDVVLGSRFLGNKAIGMTRSKRILLAAATYFTRITSGLTVTDTHNGLRCFSAKAARKIKIRQNRMAHASELLNQIGSLQLKYTECPCVITYTDYSKAKGQRLSGAFKIVYDLSIGKLYK</sequence>
<dbReference type="EMBL" id="JAHRVA010000003">
    <property type="protein sequence ID" value="MBV2143778.1"/>
    <property type="molecule type" value="Genomic_DNA"/>
</dbReference>
<dbReference type="PANTHER" id="PTHR48090">
    <property type="entry name" value="UNDECAPRENYL-PHOSPHATE 4-DEOXY-4-FORMAMIDO-L-ARABINOSE TRANSFERASE-RELATED"/>
    <property type="match status" value="1"/>
</dbReference>
<gene>
    <name evidence="2" type="ORF">KUG47_09740</name>
</gene>
<dbReference type="Pfam" id="PF00535">
    <property type="entry name" value="Glycos_transf_2"/>
    <property type="match status" value="1"/>
</dbReference>
<proteinExistence type="predicted"/>
<dbReference type="Proteomes" id="UP000752297">
    <property type="component" value="Unassembled WGS sequence"/>
</dbReference>
<evidence type="ECO:0000313" key="3">
    <source>
        <dbReference type="Proteomes" id="UP000752297"/>
    </source>
</evidence>
<dbReference type="RefSeq" id="WP_217677754.1">
    <property type="nucleotide sequence ID" value="NZ_JAHRVA010000003.1"/>
</dbReference>
<reference evidence="2 3" key="1">
    <citation type="submission" date="2021-06" db="EMBL/GenBank/DDBJ databases">
        <title>Falsochrobactrum tianjin sp.nov., a new petroleum-degrading bacteria isolated from oily soils.</title>
        <authorList>
            <person name="Chen G."/>
            <person name="Chen H."/>
            <person name="Tian J."/>
            <person name="Qing J."/>
            <person name="Zhong L."/>
            <person name="Ma W."/>
            <person name="Song Y."/>
            <person name="Cui X."/>
            <person name="Yan B."/>
        </authorList>
    </citation>
    <scope>NUCLEOTIDE SEQUENCE [LARGE SCALE GENOMIC DNA]</scope>
    <source>
        <strain evidence="2 3">TDYN1</strain>
    </source>
</reference>
<organism evidence="2 3">
    <name type="scientific">Falsochrobactrum tianjinense</name>
    <dbReference type="NCBI Taxonomy" id="2706015"/>
    <lineage>
        <taxon>Bacteria</taxon>
        <taxon>Pseudomonadati</taxon>
        <taxon>Pseudomonadota</taxon>
        <taxon>Alphaproteobacteria</taxon>
        <taxon>Hyphomicrobiales</taxon>
        <taxon>Brucellaceae</taxon>
        <taxon>Falsochrobactrum</taxon>
    </lineage>
</organism>
<dbReference type="InterPro" id="IPR050256">
    <property type="entry name" value="Glycosyltransferase_2"/>
</dbReference>
<accession>A0A949PN31</accession>
<dbReference type="PANTHER" id="PTHR48090:SF7">
    <property type="entry name" value="RFBJ PROTEIN"/>
    <property type="match status" value="1"/>
</dbReference>
<feature type="domain" description="Glycosyltransferase 2-like" evidence="1">
    <location>
        <begin position="8"/>
        <end position="162"/>
    </location>
</feature>
<comment type="caution">
    <text evidence="2">The sequence shown here is derived from an EMBL/GenBank/DDBJ whole genome shotgun (WGS) entry which is preliminary data.</text>
</comment>
<dbReference type="InterPro" id="IPR001173">
    <property type="entry name" value="Glyco_trans_2-like"/>
</dbReference>
<evidence type="ECO:0000259" key="1">
    <source>
        <dbReference type="Pfam" id="PF00535"/>
    </source>
</evidence>
<dbReference type="AlphaFoldDB" id="A0A949PN31"/>
<evidence type="ECO:0000313" key="2">
    <source>
        <dbReference type="EMBL" id="MBV2143778.1"/>
    </source>
</evidence>
<name>A0A949PN31_9HYPH</name>
<protein>
    <submittedName>
        <fullName evidence="2">Glycosyltransferase family 2 protein</fullName>
    </submittedName>
</protein>
<keyword evidence="3" id="KW-1185">Reference proteome</keyword>
<dbReference type="CDD" id="cd04179">
    <property type="entry name" value="DPM_DPG-synthase_like"/>
    <property type="match status" value="1"/>
</dbReference>